<dbReference type="AlphaFoldDB" id="A0A1B9AMG3"/>
<dbReference type="RefSeq" id="WP_065410964.1">
    <property type="nucleotide sequence ID" value="NZ_MAYT01000027.1"/>
</dbReference>
<feature type="compositionally biased region" description="Basic and acidic residues" evidence="1">
    <location>
        <begin position="53"/>
        <end position="77"/>
    </location>
</feature>
<keyword evidence="3" id="KW-1185">Reference proteome</keyword>
<evidence type="ECO:0000256" key="1">
    <source>
        <dbReference type="SAM" id="MobiDB-lite"/>
    </source>
</evidence>
<gene>
    <name evidence="2" type="ORF">A8F95_09810</name>
</gene>
<feature type="compositionally biased region" description="Basic and acidic residues" evidence="1">
    <location>
        <begin position="13"/>
        <end position="38"/>
    </location>
</feature>
<accession>A0A1B9AMG3</accession>
<protein>
    <submittedName>
        <fullName evidence="2">Uncharacterized protein</fullName>
    </submittedName>
</protein>
<proteinExistence type="predicted"/>
<reference evidence="3" key="1">
    <citation type="submission" date="2016-05" db="EMBL/GenBank/DDBJ databases">
        <authorList>
            <person name="Liu B."/>
            <person name="Wang J."/>
            <person name="Zhu Y."/>
            <person name="Liu G."/>
            <person name="Chen Q."/>
            <person name="Chen Z."/>
            <person name="Lan J."/>
            <person name="Che J."/>
            <person name="Ge C."/>
            <person name="Shi H."/>
            <person name="Pan Z."/>
            <person name="Liu X."/>
        </authorList>
    </citation>
    <scope>NUCLEOTIDE SEQUENCE [LARGE SCALE GENOMIC DNA]</scope>
    <source>
        <strain evidence="3">FJAT-27215</strain>
    </source>
</reference>
<comment type="caution">
    <text evidence="2">The sequence shown here is derived from an EMBL/GenBank/DDBJ whole genome shotgun (WGS) entry which is preliminary data.</text>
</comment>
<sequence length="77" mass="9232">MAYNNQNKKTASKKQDDKGYKDFYQKMGEDMNQDKEFYQESGLKNSDSFSEELPEKSYEKEDFYQEMGDNPKDEYPK</sequence>
<dbReference type="EMBL" id="MAYT01000027">
    <property type="protein sequence ID" value="OCA84991.1"/>
    <property type="molecule type" value="Genomic_DNA"/>
</dbReference>
<organism evidence="2 3">
    <name type="scientific">Pseudobacillus wudalianchiensis</name>
    <dbReference type="NCBI Taxonomy" id="1743143"/>
    <lineage>
        <taxon>Bacteria</taxon>
        <taxon>Bacillati</taxon>
        <taxon>Bacillota</taxon>
        <taxon>Bacilli</taxon>
        <taxon>Bacillales</taxon>
        <taxon>Bacillaceae</taxon>
        <taxon>Pseudobacillus</taxon>
    </lineage>
</organism>
<dbReference type="Proteomes" id="UP000092578">
    <property type="component" value="Unassembled WGS sequence"/>
</dbReference>
<name>A0A1B9AMG3_9BACI</name>
<feature type="region of interest" description="Disordered" evidence="1">
    <location>
        <begin position="1"/>
        <end position="77"/>
    </location>
</feature>
<evidence type="ECO:0000313" key="3">
    <source>
        <dbReference type="Proteomes" id="UP000092578"/>
    </source>
</evidence>
<evidence type="ECO:0000313" key="2">
    <source>
        <dbReference type="EMBL" id="OCA84991.1"/>
    </source>
</evidence>